<comment type="caution">
    <text evidence="2">The sequence shown here is derived from an EMBL/GenBank/DDBJ whole genome shotgun (WGS) entry which is preliminary data.</text>
</comment>
<protein>
    <submittedName>
        <fullName evidence="2">Uncharacterized protein</fullName>
    </submittedName>
</protein>
<evidence type="ECO:0000313" key="2">
    <source>
        <dbReference type="EMBL" id="EKC48546.1"/>
    </source>
</evidence>
<feature type="compositionally biased region" description="Polar residues" evidence="1">
    <location>
        <begin position="28"/>
        <end position="40"/>
    </location>
</feature>
<organism evidence="2">
    <name type="scientific">human gut metagenome</name>
    <dbReference type="NCBI Taxonomy" id="408170"/>
    <lineage>
        <taxon>unclassified sequences</taxon>
        <taxon>metagenomes</taxon>
        <taxon>organismal metagenomes</taxon>
    </lineage>
</organism>
<sequence>MVLQTVRLKSDKMATENSTLPVSEEHLNSSVVEDTQNNSVPADGGETNAAVADDTGVLTQSRVDFADEDAALAAENAGLDLGEASPEEEAAGGEAAGSDLAGKSKEELLAIFAKMLEERPVQSLRRDV</sequence>
<reference evidence="2" key="1">
    <citation type="journal article" date="2013" name="Environ. Microbiol.">
        <title>Microbiota from the distal guts of lean and obese adolescents exhibit partial functional redundancy besides clear differences in community structure.</title>
        <authorList>
            <person name="Ferrer M."/>
            <person name="Ruiz A."/>
            <person name="Lanza F."/>
            <person name="Haange S.B."/>
            <person name="Oberbach A."/>
            <person name="Till H."/>
            <person name="Bargiela R."/>
            <person name="Campoy C."/>
            <person name="Segura M.T."/>
            <person name="Richter M."/>
            <person name="von Bergen M."/>
            <person name="Seifert J."/>
            <person name="Suarez A."/>
        </authorList>
    </citation>
    <scope>NUCLEOTIDE SEQUENCE</scope>
</reference>
<feature type="non-terminal residue" evidence="2">
    <location>
        <position position="128"/>
    </location>
</feature>
<accession>K1SMK2</accession>
<gene>
    <name evidence="2" type="ORF">OBE_15123</name>
</gene>
<evidence type="ECO:0000256" key="1">
    <source>
        <dbReference type="SAM" id="MobiDB-lite"/>
    </source>
</evidence>
<dbReference type="EMBL" id="AJWZ01010410">
    <property type="protein sequence ID" value="EKC48546.1"/>
    <property type="molecule type" value="Genomic_DNA"/>
</dbReference>
<feature type="compositionally biased region" description="Low complexity" evidence="1">
    <location>
        <begin position="74"/>
        <end position="84"/>
    </location>
</feature>
<name>K1SMK2_9ZZZZ</name>
<feature type="region of interest" description="Disordered" evidence="1">
    <location>
        <begin position="1"/>
        <end position="55"/>
    </location>
</feature>
<feature type="region of interest" description="Disordered" evidence="1">
    <location>
        <begin position="74"/>
        <end position="100"/>
    </location>
</feature>
<dbReference type="AlphaFoldDB" id="K1SMK2"/>
<proteinExistence type="predicted"/>